<proteinExistence type="predicted"/>
<dbReference type="EMBL" id="CM041532">
    <property type="protein sequence ID" value="KAI3376038.1"/>
    <property type="molecule type" value="Genomic_DNA"/>
</dbReference>
<protein>
    <submittedName>
        <fullName evidence="1">Uncharacterized protein</fullName>
    </submittedName>
</protein>
<reference evidence="1" key="1">
    <citation type="submission" date="2022-04" db="EMBL/GenBank/DDBJ databases">
        <title>Jade perch genome.</title>
        <authorList>
            <person name="Chao B."/>
        </authorList>
    </citation>
    <scope>NUCLEOTIDE SEQUENCE</scope>
    <source>
        <strain evidence="1">CB-2022</strain>
    </source>
</reference>
<evidence type="ECO:0000313" key="1">
    <source>
        <dbReference type="EMBL" id="KAI3376038.1"/>
    </source>
</evidence>
<name>A0ACB8X7E7_9TELE</name>
<keyword evidence="2" id="KW-1185">Reference proteome</keyword>
<evidence type="ECO:0000313" key="2">
    <source>
        <dbReference type="Proteomes" id="UP000831701"/>
    </source>
</evidence>
<sequence>MKEDLLQTGDLSLIPETAPTDTDTGEYRLHHLQQGGKHPDMENSEAQSQSLQQVRMEVAALSLLLYLVLNSLDCDSARVSPTVSPKRSQFFKYDSFSVSCGEEEEMAEWRVMKRTEDGEVGPCPSSCSITAAYPATDSGVYWCETGPGETSNTVNITVTAGFVIMESPVLPVMEGHDVTLSCRHRFAYDFTTDFYKDGLLIGTSSTGNLSLHRVSRSDEGLYKCDVRGSGESPQSWLAVRGEEDFSDFTAALSDASRLFLLSETWNLKWL</sequence>
<gene>
    <name evidence="1" type="ORF">L3Q82_016571</name>
</gene>
<organism evidence="1 2">
    <name type="scientific">Scortum barcoo</name>
    <name type="common">barcoo grunter</name>
    <dbReference type="NCBI Taxonomy" id="214431"/>
    <lineage>
        <taxon>Eukaryota</taxon>
        <taxon>Metazoa</taxon>
        <taxon>Chordata</taxon>
        <taxon>Craniata</taxon>
        <taxon>Vertebrata</taxon>
        <taxon>Euteleostomi</taxon>
        <taxon>Actinopterygii</taxon>
        <taxon>Neopterygii</taxon>
        <taxon>Teleostei</taxon>
        <taxon>Neoteleostei</taxon>
        <taxon>Acanthomorphata</taxon>
        <taxon>Eupercaria</taxon>
        <taxon>Centrarchiformes</taxon>
        <taxon>Terapontoidei</taxon>
        <taxon>Terapontidae</taxon>
        <taxon>Scortum</taxon>
    </lineage>
</organism>
<comment type="caution">
    <text evidence="1">The sequence shown here is derived from an EMBL/GenBank/DDBJ whole genome shotgun (WGS) entry which is preliminary data.</text>
</comment>
<dbReference type="Proteomes" id="UP000831701">
    <property type="component" value="Chromosome 2"/>
</dbReference>
<accession>A0ACB8X7E7</accession>